<keyword evidence="2" id="KW-1185">Reference proteome</keyword>
<dbReference type="EMBL" id="VNHS01000002">
    <property type="protein sequence ID" value="TYP78199.1"/>
    <property type="molecule type" value="Genomic_DNA"/>
</dbReference>
<sequence length="44" mass="4890">MENSQGKWQETAEPSYDRPMGVTRLSILLLIGEADGIRAAWNAL</sequence>
<evidence type="ECO:0000313" key="2">
    <source>
        <dbReference type="Proteomes" id="UP000323257"/>
    </source>
</evidence>
<protein>
    <submittedName>
        <fullName evidence="1">Uncharacterized protein</fullName>
    </submittedName>
</protein>
<evidence type="ECO:0000313" key="1">
    <source>
        <dbReference type="EMBL" id="TYP78199.1"/>
    </source>
</evidence>
<organism evidence="1 2">
    <name type="scientific">Paenibacillus methanolicus</name>
    <dbReference type="NCBI Taxonomy" id="582686"/>
    <lineage>
        <taxon>Bacteria</taxon>
        <taxon>Bacillati</taxon>
        <taxon>Bacillota</taxon>
        <taxon>Bacilli</taxon>
        <taxon>Bacillales</taxon>
        <taxon>Paenibacillaceae</taxon>
        <taxon>Paenibacillus</taxon>
    </lineage>
</organism>
<dbReference type="Proteomes" id="UP000323257">
    <property type="component" value="Unassembled WGS sequence"/>
</dbReference>
<name>A0A5S5CGE7_9BACL</name>
<dbReference type="RefSeq" id="WP_281288155.1">
    <property type="nucleotide sequence ID" value="NZ_VNHS01000002.1"/>
</dbReference>
<gene>
    <name evidence="1" type="ORF">BCM02_102776</name>
</gene>
<dbReference type="AlphaFoldDB" id="A0A5S5CGE7"/>
<proteinExistence type="predicted"/>
<comment type="caution">
    <text evidence="1">The sequence shown here is derived from an EMBL/GenBank/DDBJ whole genome shotgun (WGS) entry which is preliminary data.</text>
</comment>
<reference evidence="1 2" key="1">
    <citation type="submission" date="2019-07" db="EMBL/GenBank/DDBJ databases">
        <title>Genomic Encyclopedia of Type Strains, Phase III (KMG-III): the genomes of soil and plant-associated and newly described type strains.</title>
        <authorList>
            <person name="Whitman W."/>
        </authorList>
    </citation>
    <scope>NUCLEOTIDE SEQUENCE [LARGE SCALE GENOMIC DNA]</scope>
    <source>
        <strain evidence="1 2">BL24</strain>
    </source>
</reference>
<accession>A0A5S5CGE7</accession>